<comment type="similarity">
    <text evidence="9">Belongs to the 'phage' integrase family. XerC subfamily.</text>
</comment>
<comment type="subunit">
    <text evidence="9">Forms a cyclic heterotetrameric complex composed of two molecules of XerC and two molecules of XerD.</text>
</comment>
<feature type="active site" evidence="9">
    <location>
        <position position="272"/>
    </location>
</feature>
<sequence>MFETTPPHPDDGRGLAPAWPADASLQAAILAWQDGLIRERRMAANTVKAYGRDLRQFLDDRAGRAGTPTIPSLIALKPRDLRGFMAARRAEGIGGRSLMRALAGIRSFARHLEREGHGTVAALGAVRSPKVERQLPRPIPISAARAMTDADLRAGEDRAPWVLARDAAVLALLYGSGLRISEALGLARMDAPLRGTDSVTVTGKGGKTRMVPVLPVVADAIEAYLDACPHPLPPEGPLFVGAKGGALSPRIIQYAVASIRGALGLSDSATPHALRHSFATHLLARQGELRAIQELLGHASLSTTQLYTRVDAARLMSAFDAAHPRAARNPTRPEASAKPTAA</sequence>
<organism evidence="13 14">
    <name type="scientific">Methylobacterium iners</name>
    <dbReference type="NCBI Taxonomy" id="418707"/>
    <lineage>
        <taxon>Bacteria</taxon>
        <taxon>Pseudomonadati</taxon>
        <taxon>Pseudomonadota</taxon>
        <taxon>Alphaproteobacteria</taxon>
        <taxon>Hyphomicrobiales</taxon>
        <taxon>Methylobacteriaceae</taxon>
        <taxon>Methylobacterium</taxon>
    </lineage>
</organism>
<reference evidence="13" key="2">
    <citation type="submission" date="2021-08" db="EMBL/GenBank/DDBJ databases">
        <authorList>
            <person name="Tani A."/>
            <person name="Ola A."/>
            <person name="Ogura Y."/>
            <person name="Katsura K."/>
            <person name="Hayashi T."/>
        </authorList>
    </citation>
    <scope>NUCLEOTIDE SEQUENCE</scope>
    <source>
        <strain evidence="13">DSM 19015</strain>
    </source>
</reference>
<reference evidence="13" key="1">
    <citation type="journal article" date="2021" name="Front. Microbiol.">
        <title>Comprehensive Comparative Genomics and Phenotyping of Methylobacterium Species.</title>
        <authorList>
            <person name="Alessa O."/>
            <person name="Ogura Y."/>
            <person name="Fujitani Y."/>
            <person name="Takami H."/>
            <person name="Hayashi T."/>
            <person name="Sahin N."/>
            <person name="Tani A."/>
        </authorList>
    </citation>
    <scope>NUCLEOTIDE SEQUENCE</scope>
    <source>
        <strain evidence="13">DSM 19015</strain>
    </source>
</reference>
<dbReference type="Gene3D" id="1.10.443.10">
    <property type="entry name" value="Intergrase catalytic core"/>
    <property type="match status" value="1"/>
</dbReference>
<evidence type="ECO:0000256" key="8">
    <source>
        <dbReference type="ARBA" id="ARBA00023306"/>
    </source>
</evidence>
<dbReference type="PANTHER" id="PTHR30349">
    <property type="entry name" value="PHAGE INTEGRASE-RELATED"/>
    <property type="match status" value="1"/>
</dbReference>
<proteinExistence type="inferred from homology"/>
<keyword evidence="4 9" id="KW-0159">Chromosome partition</keyword>
<feature type="active site" description="O-(3'-phospho-DNA)-tyrosine intermediate" evidence="9">
    <location>
        <position position="307"/>
    </location>
</feature>
<evidence type="ECO:0000256" key="10">
    <source>
        <dbReference type="SAM" id="MobiDB-lite"/>
    </source>
</evidence>
<comment type="function">
    <text evidence="9">Site-specific tyrosine recombinase, which acts by catalyzing the cutting and rejoining of the recombining DNA molecules. The XerC-XerD complex is essential to convert dimers of the bacterial chromosome into monomers to permit their segregation at cell division. It also contributes to the segregational stability of plasmids.</text>
</comment>
<evidence type="ECO:0000256" key="2">
    <source>
        <dbReference type="ARBA" id="ARBA00022490"/>
    </source>
</evidence>
<evidence type="ECO:0000256" key="6">
    <source>
        <dbReference type="ARBA" id="ARBA00023125"/>
    </source>
</evidence>
<feature type="region of interest" description="Disordered" evidence="10">
    <location>
        <begin position="323"/>
        <end position="342"/>
    </location>
</feature>
<evidence type="ECO:0000313" key="14">
    <source>
        <dbReference type="Proteomes" id="UP001055125"/>
    </source>
</evidence>
<dbReference type="InterPro" id="IPR050090">
    <property type="entry name" value="Tyrosine_recombinase_XerCD"/>
</dbReference>
<feature type="active site" evidence="9">
    <location>
        <position position="204"/>
    </location>
</feature>
<dbReference type="InterPro" id="IPR002104">
    <property type="entry name" value="Integrase_catalytic"/>
</dbReference>
<gene>
    <name evidence="13" type="primary">xerC_6</name>
    <name evidence="9" type="synonym">xerC</name>
    <name evidence="13" type="ORF">OCOJLMKI_2960</name>
</gene>
<name>A0ABQ4RYS3_9HYPH</name>
<dbReference type="InterPro" id="IPR023009">
    <property type="entry name" value="Tyrosine_recombinase_XerC/XerD"/>
</dbReference>
<dbReference type="RefSeq" id="WP_238244881.1">
    <property type="nucleotide sequence ID" value="NZ_BPQP01000045.1"/>
</dbReference>
<dbReference type="Proteomes" id="UP001055125">
    <property type="component" value="Unassembled WGS sequence"/>
</dbReference>
<feature type="domain" description="Core-binding (CB)" evidence="12">
    <location>
        <begin position="23"/>
        <end position="113"/>
    </location>
</feature>
<comment type="subcellular location">
    <subcellularLocation>
        <location evidence="1 9">Cytoplasm</location>
    </subcellularLocation>
</comment>
<evidence type="ECO:0000256" key="7">
    <source>
        <dbReference type="ARBA" id="ARBA00023172"/>
    </source>
</evidence>
<dbReference type="PANTHER" id="PTHR30349:SF90">
    <property type="entry name" value="TYROSINE RECOMBINASE XERD"/>
    <property type="match status" value="1"/>
</dbReference>
<evidence type="ECO:0000313" key="13">
    <source>
        <dbReference type="EMBL" id="GJD95746.1"/>
    </source>
</evidence>
<feature type="active site" evidence="9">
    <location>
        <position position="179"/>
    </location>
</feature>
<dbReference type="Pfam" id="PF00589">
    <property type="entry name" value="Phage_integrase"/>
    <property type="match status" value="1"/>
</dbReference>
<feature type="active site" evidence="9">
    <location>
        <position position="298"/>
    </location>
</feature>
<dbReference type="EMBL" id="BPQP01000045">
    <property type="protein sequence ID" value="GJD95746.1"/>
    <property type="molecule type" value="Genomic_DNA"/>
</dbReference>
<comment type="caution">
    <text evidence="13">The sequence shown here is derived from an EMBL/GenBank/DDBJ whole genome shotgun (WGS) entry which is preliminary data.</text>
</comment>
<evidence type="ECO:0000256" key="3">
    <source>
        <dbReference type="ARBA" id="ARBA00022618"/>
    </source>
</evidence>
<keyword evidence="8 9" id="KW-0131">Cell cycle</keyword>
<evidence type="ECO:0000256" key="9">
    <source>
        <dbReference type="HAMAP-Rule" id="MF_01808"/>
    </source>
</evidence>
<dbReference type="InterPro" id="IPR044068">
    <property type="entry name" value="CB"/>
</dbReference>
<dbReference type="SUPFAM" id="SSF47823">
    <property type="entry name" value="lambda integrase-like, N-terminal domain"/>
    <property type="match status" value="1"/>
</dbReference>
<dbReference type="InterPro" id="IPR004107">
    <property type="entry name" value="Integrase_SAM-like_N"/>
</dbReference>
<dbReference type="Pfam" id="PF02899">
    <property type="entry name" value="Phage_int_SAM_1"/>
    <property type="match status" value="1"/>
</dbReference>
<dbReference type="PROSITE" id="PS51900">
    <property type="entry name" value="CB"/>
    <property type="match status" value="1"/>
</dbReference>
<keyword evidence="6 9" id="KW-0238">DNA-binding</keyword>
<evidence type="ECO:0000259" key="12">
    <source>
        <dbReference type="PROSITE" id="PS51900"/>
    </source>
</evidence>
<evidence type="ECO:0000256" key="4">
    <source>
        <dbReference type="ARBA" id="ARBA00022829"/>
    </source>
</evidence>
<keyword evidence="3 9" id="KW-0132">Cell division</keyword>
<keyword evidence="5 9" id="KW-0229">DNA integration</keyword>
<dbReference type="InterPro" id="IPR013762">
    <property type="entry name" value="Integrase-like_cat_sf"/>
</dbReference>
<feature type="domain" description="Tyr recombinase" evidence="11">
    <location>
        <begin position="134"/>
        <end position="320"/>
    </location>
</feature>
<dbReference type="InterPro" id="IPR011010">
    <property type="entry name" value="DNA_brk_join_enz"/>
</dbReference>
<dbReference type="InterPro" id="IPR010998">
    <property type="entry name" value="Integrase_recombinase_N"/>
</dbReference>
<keyword evidence="7 9" id="KW-0233">DNA recombination</keyword>
<evidence type="ECO:0000256" key="1">
    <source>
        <dbReference type="ARBA" id="ARBA00004496"/>
    </source>
</evidence>
<protein>
    <recommendedName>
        <fullName evidence="9">Tyrosine recombinase XerC</fullName>
    </recommendedName>
</protein>
<keyword evidence="2 9" id="KW-0963">Cytoplasm</keyword>
<dbReference type="PROSITE" id="PS51898">
    <property type="entry name" value="TYR_RECOMBINASE"/>
    <property type="match status" value="1"/>
</dbReference>
<dbReference type="Gene3D" id="1.10.150.130">
    <property type="match status" value="1"/>
</dbReference>
<dbReference type="SUPFAM" id="SSF56349">
    <property type="entry name" value="DNA breaking-rejoining enzymes"/>
    <property type="match status" value="1"/>
</dbReference>
<evidence type="ECO:0000259" key="11">
    <source>
        <dbReference type="PROSITE" id="PS51898"/>
    </source>
</evidence>
<accession>A0ABQ4RYS3</accession>
<keyword evidence="14" id="KW-1185">Reference proteome</keyword>
<feature type="active site" evidence="9">
    <location>
        <position position="275"/>
    </location>
</feature>
<evidence type="ECO:0000256" key="5">
    <source>
        <dbReference type="ARBA" id="ARBA00022908"/>
    </source>
</evidence>
<dbReference type="HAMAP" id="MF_01808">
    <property type="entry name" value="Recomb_XerC_XerD"/>
    <property type="match status" value="1"/>
</dbReference>